<feature type="transmembrane region" description="Helical" evidence="6">
    <location>
        <begin position="98"/>
        <end position="120"/>
    </location>
</feature>
<dbReference type="InterPro" id="IPR050327">
    <property type="entry name" value="Proton-linked_MCT"/>
</dbReference>
<evidence type="ECO:0000256" key="2">
    <source>
        <dbReference type="ARBA" id="ARBA00022448"/>
    </source>
</evidence>
<feature type="transmembrane region" description="Helical" evidence="6">
    <location>
        <begin position="40"/>
        <end position="60"/>
    </location>
</feature>
<dbReference type="Pfam" id="PF07690">
    <property type="entry name" value="MFS_1"/>
    <property type="match status" value="1"/>
</dbReference>
<feature type="transmembrane region" description="Helical" evidence="6">
    <location>
        <begin position="254"/>
        <end position="274"/>
    </location>
</feature>
<keyword evidence="4 6" id="KW-1133">Transmembrane helix</keyword>
<gene>
    <name evidence="8" type="ordered locus">SOR_1445</name>
</gene>
<evidence type="ECO:0000313" key="8">
    <source>
        <dbReference type="EMBL" id="CBZ01097.1"/>
    </source>
</evidence>
<evidence type="ECO:0000256" key="3">
    <source>
        <dbReference type="ARBA" id="ARBA00022692"/>
    </source>
</evidence>
<keyword evidence="2" id="KW-0813">Transport</keyword>
<dbReference type="eggNOG" id="COG2223">
    <property type="taxonomic scope" value="Bacteria"/>
</dbReference>
<accession>F2QEM8</accession>
<feature type="transmembrane region" description="Helical" evidence="6">
    <location>
        <begin position="345"/>
        <end position="365"/>
    </location>
</feature>
<dbReference type="AlphaFoldDB" id="F2QEM8"/>
<comment type="subcellular location">
    <subcellularLocation>
        <location evidence="1">Cell membrane</location>
        <topology evidence="1">Multi-pass membrane protein</topology>
    </subcellularLocation>
</comment>
<dbReference type="RefSeq" id="WP_000841594.1">
    <property type="nucleotide sequence ID" value="NC_015291.1"/>
</dbReference>
<dbReference type="Proteomes" id="UP000008131">
    <property type="component" value="Chromosome"/>
</dbReference>
<evidence type="ECO:0000256" key="6">
    <source>
        <dbReference type="SAM" id="Phobius"/>
    </source>
</evidence>
<feature type="transmembrane region" description="Helical" evidence="6">
    <location>
        <begin position="222"/>
        <end position="242"/>
    </location>
</feature>
<organism evidence="8 9">
    <name type="scientific">Streptococcus oralis (strain Uo5)</name>
    <dbReference type="NCBI Taxonomy" id="927666"/>
    <lineage>
        <taxon>Bacteria</taxon>
        <taxon>Bacillati</taxon>
        <taxon>Bacillota</taxon>
        <taxon>Bacilli</taxon>
        <taxon>Lactobacillales</taxon>
        <taxon>Streptococcaceae</taxon>
        <taxon>Streptococcus</taxon>
    </lineage>
</organism>
<dbReference type="InterPro" id="IPR036259">
    <property type="entry name" value="MFS_trans_sf"/>
</dbReference>
<feature type="transmembrane region" description="Helical" evidence="6">
    <location>
        <begin position="311"/>
        <end position="333"/>
    </location>
</feature>
<dbReference type="InterPro" id="IPR020846">
    <property type="entry name" value="MFS_dom"/>
</dbReference>
<name>F2QEM8_STROU</name>
<evidence type="ECO:0000313" key="9">
    <source>
        <dbReference type="Proteomes" id="UP000008131"/>
    </source>
</evidence>
<dbReference type="HOGENOM" id="CLU_001265_59_7_9"/>
<proteinExistence type="predicted"/>
<dbReference type="KEGG" id="sor:SOR_1445"/>
<protein>
    <submittedName>
        <fullName evidence="8">Major facilitator oxalate:formate antiporter</fullName>
    </submittedName>
</protein>
<dbReference type="Gene3D" id="1.20.1250.20">
    <property type="entry name" value="MFS general substrate transporter like domains"/>
    <property type="match status" value="2"/>
</dbReference>
<feature type="transmembrane region" description="Helical" evidence="6">
    <location>
        <begin position="156"/>
        <end position="180"/>
    </location>
</feature>
<evidence type="ECO:0000256" key="5">
    <source>
        <dbReference type="ARBA" id="ARBA00023136"/>
    </source>
</evidence>
<sequence length="425" mass="46221">MKSNRYIIAFAGVILHLMLGSTYAWSVYRNPIIEKTGWDQASVAFAFSLAIFCLGLSAAFMGRLVEKFGPRVMGSLSAFLYAGGNILTGFAIERQELWLLYLAYGILGGLGLGAGYITPVSTIIKWFPDKRGLATGLAIMGFGFASLLTSPIAQHLIAGVGLVETFYILGASYFIIMLLASQFIKRPNEQELAILSVSGKEKTASLTQGMAANQALKSNRFYILWIIFFINIACGLGLISAASPMAQEMAGLSTSHAAVMVGVLGIFNGFGRLLWASLSDYIGRPLTFSILLLVNLFFSLSLWLFTDSVLFVVAMSILMTCYGAGFSLIPAYLSDIFGTKELAALHGYILTAWAMAGLAGPILLAETYKIAHSYTQTLFVFLILYSIALALSYYLGRSIKKGNPKTAYMIFLKDSTIFCFSLVLY</sequence>
<evidence type="ECO:0000256" key="4">
    <source>
        <dbReference type="ARBA" id="ARBA00022989"/>
    </source>
</evidence>
<feature type="transmembrane region" description="Helical" evidence="6">
    <location>
        <begin position="72"/>
        <end position="92"/>
    </location>
</feature>
<keyword evidence="3 6" id="KW-0812">Transmembrane</keyword>
<keyword evidence="5 6" id="KW-0472">Membrane</keyword>
<dbReference type="CDD" id="cd17353">
    <property type="entry name" value="MFS_OFA_like"/>
    <property type="match status" value="1"/>
</dbReference>
<dbReference type="PROSITE" id="PS50850">
    <property type="entry name" value="MFS"/>
    <property type="match status" value="1"/>
</dbReference>
<dbReference type="PANTHER" id="PTHR11360:SF317">
    <property type="entry name" value="MAJOR FACILITATOR SUPERFAMILY (MFS) PROFILE DOMAIN-CONTAINING PROTEIN-RELATED"/>
    <property type="match status" value="1"/>
</dbReference>
<evidence type="ECO:0000256" key="1">
    <source>
        <dbReference type="ARBA" id="ARBA00004651"/>
    </source>
</evidence>
<dbReference type="PANTHER" id="PTHR11360">
    <property type="entry name" value="MONOCARBOXYLATE TRANSPORTER"/>
    <property type="match status" value="1"/>
</dbReference>
<feature type="transmembrane region" description="Helical" evidence="6">
    <location>
        <begin position="286"/>
        <end position="305"/>
    </location>
</feature>
<dbReference type="SUPFAM" id="SSF103473">
    <property type="entry name" value="MFS general substrate transporter"/>
    <property type="match status" value="1"/>
</dbReference>
<dbReference type="GO" id="GO:0022857">
    <property type="term" value="F:transmembrane transporter activity"/>
    <property type="evidence" value="ECO:0007669"/>
    <property type="project" value="InterPro"/>
</dbReference>
<feature type="domain" description="Major facilitator superfamily (MFS) profile" evidence="7">
    <location>
        <begin position="5"/>
        <end position="400"/>
    </location>
</feature>
<reference evidence="8 9" key="1">
    <citation type="journal article" date="2011" name="J. Bacteriol.">
        <title>Genome of Streptococcus oralis strain Uo5.</title>
        <authorList>
            <person name="Reichmann P."/>
            <person name="Nuhn M."/>
            <person name="Denapaite D."/>
            <person name="Bruckner R."/>
            <person name="Henrich B."/>
            <person name="Maurer P."/>
            <person name="Rieger M."/>
            <person name="Klages S."/>
            <person name="Reinhard R."/>
            <person name="Hakenbeck R."/>
        </authorList>
    </citation>
    <scope>NUCLEOTIDE SEQUENCE [LARGE SCALE GENOMIC DNA]</scope>
    <source>
        <strain evidence="8 9">Uo5</strain>
    </source>
</reference>
<dbReference type="GO" id="GO:0005886">
    <property type="term" value="C:plasma membrane"/>
    <property type="evidence" value="ECO:0007669"/>
    <property type="project" value="UniProtKB-SubCell"/>
</dbReference>
<dbReference type="EMBL" id="FR720602">
    <property type="protein sequence ID" value="CBZ01097.1"/>
    <property type="molecule type" value="Genomic_DNA"/>
</dbReference>
<evidence type="ECO:0000259" key="7">
    <source>
        <dbReference type="PROSITE" id="PS50850"/>
    </source>
</evidence>
<feature type="transmembrane region" description="Helical" evidence="6">
    <location>
        <begin position="132"/>
        <end position="150"/>
    </location>
</feature>
<dbReference type="InterPro" id="IPR011701">
    <property type="entry name" value="MFS"/>
</dbReference>
<feature type="transmembrane region" description="Helical" evidence="6">
    <location>
        <begin position="377"/>
        <end position="395"/>
    </location>
</feature>